<evidence type="ECO:0000256" key="1">
    <source>
        <dbReference type="ARBA" id="ARBA00009313"/>
    </source>
</evidence>
<feature type="compositionally biased region" description="Low complexity" evidence="2">
    <location>
        <begin position="1"/>
        <end position="14"/>
    </location>
</feature>
<feature type="domain" description="NF-kappa-B-activating protein C-terminal" evidence="3">
    <location>
        <begin position="250"/>
        <end position="347"/>
    </location>
</feature>
<reference evidence="4" key="3">
    <citation type="submission" date="2025-09" db="UniProtKB">
        <authorList>
            <consortium name="Ensembl"/>
        </authorList>
    </citation>
    <scope>IDENTIFICATION</scope>
</reference>
<evidence type="ECO:0000259" key="3">
    <source>
        <dbReference type="Pfam" id="PF06047"/>
    </source>
</evidence>
<dbReference type="GO" id="GO:0003682">
    <property type="term" value="F:chromatin binding"/>
    <property type="evidence" value="ECO:0007669"/>
    <property type="project" value="Ensembl"/>
</dbReference>
<gene>
    <name evidence="4" type="primary">NKAP</name>
</gene>
<keyword evidence="5" id="KW-1185">Reference proteome</keyword>
<dbReference type="InterPro" id="IPR040466">
    <property type="entry name" value="NKAP"/>
</dbReference>
<feature type="region of interest" description="Disordered" evidence="2">
    <location>
        <begin position="1"/>
        <end position="71"/>
    </location>
</feature>
<feature type="region of interest" description="Disordered" evidence="2">
    <location>
        <begin position="87"/>
        <end position="132"/>
    </location>
</feature>
<dbReference type="InterPro" id="IPR009269">
    <property type="entry name" value="NKAP_C"/>
</dbReference>
<protein>
    <submittedName>
        <fullName evidence="4">NFKB activating protein</fullName>
    </submittedName>
</protein>
<dbReference type="Pfam" id="PF15692">
    <property type="entry name" value="NKAP"/>
    <property type="match status" value="1"/>
</dbReference>
<dbReference type="GeneTree" id="ENSGT00940000160787"/>
<dbReference type="FunCoup" id="H0ZQS6">
    <property type="interactions" value="360"/>
</dbReference>
<feature type="compositionally biased region" description="Basic residues" evidence="2">
    <location>
        <begin position="55"/>
        <end position="64"/>
    </location>
</feature>
<dbReference type="InParanoid" id="H0ZQS6"/>
<comment type="similarity">
    <text evidence="1">Belongs to the NKAP family.</text>
</comment>
<dbReference type="HOGENOM" id="CLU_032439_1_0_1"/>
<dbReference type="Pfam" id="PF06047">
    <property type="entry name" value="Nkap_C"/>
    <property type="match status" value="1"/>
</dbReference>
<dbReference type="GO" id="GO:0005829">
    <property type="term" value="C:cytosol"/>
    <property type="evidence" value="ECO:0007669"/>
    <property type="project" value="Ensembl"/>
</dbReference>
<dbReference type="GO" id="GO:0005654">
    <property type="term" value="C:nucleoplasm"/>
    <property type="evidence" value="ECO:0007669"/>
    <property type="project" value="Ensembl"/>
</dbReference>
<reference evidence="4 5" key="1">
    <citation type="journal article" date="2010" name="Nature">
        <title>The genome of a songbird.</title>
        <authorList>
            <person name="Warren W.C."/>
            <person name="Clayton D.F."/>
            <person name="Ellegren H."/>
            <person name="Arnold A.P."/>
            <person name="Hillier L.W."/>
            <person name="Kunstner A."/>
            <person name="Searle S."/>
            <person name="White S."/>
            <person name="Vilella A.J."/>
            <person name="Fairley S."/>
            <person name="Heger A."/>
            <person name="Kong L."/>
            <person name="Ponting C.P."/>
            <person name="Jarvis E.D."/>
            <person name="Mello C.V."/>
            <person name="Minx P."/>
            <person name="Lovell P."/>
            <person name="Velho T.A."/>
            <person name="Ferris M."/>
            <person name="Balakrishnan C.N."/>
            <person name="Sinha S."/>
            <person name="Blatti C."/>
            <person name="London S.E."/>
            <person name="Li Y."/>
            <person name="Lin Y.C."/>
            <person name="George J."/>
            <person name="Sweedler J."/>
            <person name="Southey B."/>
            <person name="Gunaratne P."/>
            <person name="Watson M."/>
            <person name="Nam K."/>
            <person name="Backstrom N."/>
            <person name="Smeds L."/>
            <person name="Nabholz B."/>
            <person name="Itoh Y."/>
            <person name="Whitney O."/>
            <person name="Pfenning A.R."/>
            <person name="Howard J."/>
            <person name="Volker M."/>
            <person name="Skinner B.M."/>
            <person name="Griffin D.K."/>
            <person name="Ye L."/>
            <person name="McLaren W.M."/>
            <person name="Flicek P."/>
            <person name="Quesada V."/>
            <person name="Velasco G."/>
            <person name="Lopez-Otin C."/>
            <person name="Puente X.S."/>
            <person name="Olender T."/>
            <person name="Lancet D."/>
            <person name="Smit A.F."/>
            <person name="Hubley R."/>
            <person name="Konkel M.K."/>
            <person name="Walker J.A."/>
            <person name="Batzer M.A."/>
            <person name="Gu W."/>
            <person name="Pollock D.D."/>
            <person name="Chen L."/>
            <person name="Cheng Z."/>
            <person name="Eichler E.E."/>
            <person name="Stapley J."/>
            <person name="Slate J."/>
            <person name="Ekblom R."/>
            <person name="Birkhead T."/>
            <person name="Burke T."/>
            <person name="Burt D."/>
            <person name="Scharff C."/>
            <person name="Adam I."/>
            <person name="Richard H."/>
            <person name="Sultan M."/>
            <person name="Soldatov A."/>
            <person name="Lehrach H."/>
            <person name="Edwards S.V."/>
            <person name="Yang S.P."/>
            <person name="Li X."/>
            <person name="Graves T."/>
            <person name="Fulton L."/>
            <person name="Nelson J."/>
            <person name="Chinwalla A."/>
            <person name="Hou S."/>
            <person name="Mardis E.R."/>
            <person name="Wilson R.K."/>
        </authorList>
    </citation>
    <scope>NUCLEOTIDE SEQUENCE [LARGE SCALE GENOMIC DNA]</scope>
</reference>
<accession>H0ZQS6</accession>
<dbReference type="AlphaFoldDB" id="H0ZQS6"/>
<feature type="compositionally biased region" description="Basic residues" evidence="2">
    <location>
        <begin position="165"/>
        <end position="185"/>
    </location>
</feature>
<dbReference type="Ensembl" id="ENSTGUT00000013114.3">
    <property type="protein sequence ID" value="ENSTGUP00000012966.3"/>
    <property type="gene ID" value="ENSTGUG00000012597.3"/>
</dbReference>
<feature type="compositionally biased region" description="Polar residues" evidence="2">
    <location>
        <begin position="202"/>
        <end position="211"/>
    </location>
</feature>
<feature type="compositionally biased region" description="Low complexity" evidence="2">
    <location>
        <begin position="123"/>
        <end position="132"/>
    </location>
</feature>
<organism evidence="4 5">
    <name type="scientific">Taeniopygia guttata</name>
    <name type="common">Zebra finch</name>
    <name type="synonym">Poephila guttata</name>
    <dbReference type="NCBI Taxonomy" id="59729"/>
    <lineage>
        <taxon>Eukaryota</taxon>
        <taxon>Metazoa</taxon>
        <taxon>Chordata</taxon>
        <taxon>Craniata</taxon>
        <taxon>Vertebrata</taxon>
        <taxon>Euteleostomi</taxon>
        <taxon>Archelosauria</taxon>
        <taxon>Archosauria</taxon>
        <taxon>Dinosauria</taxon>
        <taxon>Saurischia</taxon>
        <taxon>Theropoda</taxon>
        <taxon>Coelurosauria</taxon>
        <taxon>Aves</taxon>
        <taxon>Neognathae</taxon>
        <taxon>Neoaves</taxon>
        <taxon>Telluraves</taxon>
        <taxon>Australaves</taxon>
        <taxon>Passeriformes</taxon>
        <taxon>Passeroidea</taxon>
        <taxon>Estrildidae</taxon>
        <taxon>Estrildinae</taxon>
        <taxon>Taeniopygia</taxon>
    </lineage>
</organism>
<proteinExistence type="inferred from homology"/>
<dbReference type="PANTHER" id="PTHR13087">
    <property type="entry name" value="NF-KAPPA B ACTIVATING PROTEIN"/>
    <property type="match status" value="1"/>
</dbReference>
<evidence type="ECO:0000256" key="2">
    <source>
        <dbReference type="SAM" id="MobiDB-lite"/>
    </source>
</evidence>
<sequence length="357" mass="40858">MAPASRSRSPPAASSERRGRRSRSRSRSRERNGPRRLSHRRSRSRSRSPGAPRSSAHHGHHHHGKWPEYYEKEKEEILRQRRLNERERIGELGAPEVWGLSPKVPDPDSDEHTPVEDEEAKSKSSSSDSSSEGIFIALGRSGNTYGTRYSLFSNFMFKYILEEKKKKKKKKQKKKRKASKRKRRKHSEDSDSDSESEQNSSGKTRGSQLNNGYKINLPHYLIVAENTEADSLIGPEAPKTHASQDDRPLNYGHALLPGEGAAMAEYVKAGKRIPRRGEIGLTSEEIASFESSGYVMSGSRHRRMEAVRLRKENQIYSADEKRALASFNQEERRKRENKILASFREMVYRKTKGKEEK</sequence>
<dbReference type="OMA" id="FVMSGTR"/>
<dbReference type="GO" id="GO:0000122">
    <property type="term" value="P:negative regulation of transcription by RNA polymerase II"/>
    <property type="evidence" value="ECO:0007669"/>
    <property type="project" value="Ensembl"/>
</dbReference>
<evidence type="ECO:0000313" key="5">
    <source>
        <dbReference type="Proteomes" id="UP000007754"/>
    </source>
</evidence>
<evidence type="ECO:0000313" key="4">
    <source>
        <dbReference type="Ensembl" id="ENSTGUP00000012966.3"/>
    </source>
</evidence>
<feature type="region of interest" description="Disordered" evidence="2">
    <location>
        <begin position="165"/>
        <end position="211"/>
    </location>
</feature>
<dbReference type="Proteomes" id="UP000007754">
    <property type="component" value="Chromosome 4A"/>
</dbReference>
<reference evidence="4" key="2">
    <citation type="submission" date="2025-08" db="UniProtKB">
        <authorList>
            <consortium name="Ensembl"/>
        </authorList>
    </citation>
    <scope>IDENTIFICATION</scope>
</reference>
<dbReference type="STRING" id="59729.ENSTGUP00000012966"/>
<dbReference type="GO" id="GO:0046638">
    <property type="term" value="P:positive regulation of alpha-beta T cell differentiation"/>
    <property type="evidence" value="ECO:0007669"/>
    <property type="project" value="Ensembl"/>
</dbReference>
<dbReference type="PANTHER" id="PTHR13087:SF0">
    <property type="entry name" value="NFKB ACTIVATING PROTEIN LIKE"/>
    <property type="match status" value="1"/>
</dbReference>
<feature type="compositionally biased region" description="Basic residues" evidence="2">
    <location>
        <begin position="34"/>
        <end position="46"/>
    </location>
</feature>
<name>H0ZQS6_TAEGU</name>